<feature type="compositionally biased region" description="Low complexity" evidence="1">
    <location>
        <begin position="80"/>
        <end position="92"/>
    </location>
</feature>
<keyword evidence="3" id="KW-1185">Reference proteome</keyword>
<proteinExistence type="predicted"/>
<evidence type="ECO:0000256" key="1">
    <source>
        <dbReference type="SAM" id="MobiDB-lite"/>
    </source>
</evidence>
<sequence length="194" mass="21530">MFLRQNKQNDRARVYISATRNHVSPIPSPLSSIPEINAGDTPRQFTVIHRPNREHDSSPTFPIPNFTIDPSKANRPPESPGTQPQTPTEPTSNDCIEPTHQPRLERINRISRDLIQTHNLCHKSSLSSGSSSNQSQIIRPDKRSIGDRTTRGKAGEKDAKGYNNKPTKEVMKLLAPTGLSRVAACQKQVAGVRN</sequence>
<organism evidence="2 3">
    <name type="scientific">Brassica napus</name>
    <name type="common">Rape</name>
    <dbReference type="NCBI Taxonomy" id="3708"/>
    <lineage>
        <taxon>Eukaryota</taxon>
        <taxon>Viridiplantae</taxon>
        <taxon>Streptophyta</taxon>
        <taxon>Embryophyta</taxon>
        <taxon>Tracheophyta</taxon>
        <taxon>Spermatophyta</taxon>
        <taxon>Magnoliopsida</taxon>
        <taxon>eudicotyledons</taxon>
        <taxon>Gunneridae</taxon>
        <taxon>Pentapetalae</taxon>
        <taxon>rosids</taxon>
        <taxon>malvids</taxon>
        <taxon>Brassicales</taxon>
        <taxon>Brassicaceae</taxon>
        <taxon>Brassiceae</taxon>
        <taxon>Brassica</taxon>
    </lineage>
</organism>
<gene>
    <name evidence="2" type="ORF">HID58_071976</name>
</gene>
<protein>
    <submittedName>
        <fullName evidence="2">Uncharacterized protein</fullName>
    </submittedName>
</protein>
<name>A0ABQ7Z3A4_BRANA</name>
<comment type="caution">
    <text evidence="2">The sequence shown here is derived from an EMBL/GenBank/DDBJ whole genome shotgun (WGS) entry which is preliminary data.</text>
</comment>
<feature type="region of interest" description="Disordered" evidence="1">
    <location>
        <begin position="123"/>
        <end position="168"/>
    </location>
</feature>
<feature type="region of interest" description="Disordered" evidence="1">
    <location>
        <begin position="52"/>
        <end position="99"/>
    </location>
</feature>
<evidence type="ECO:0000313" key="2">
    <source>
        <dbReference type="EMBL" id="KAH0874614.1"/>
    </source>
</evidence>
<feature type="compositionally biased region" description="Low complexity" evidence="1">
    <location>
        <begin position="124"/>
        <end position="135"/>
    </location>
</feature>
<dbReference type="EMBL" id="JAGKQM010000016">
    <property type="protein sequence ID" value="KAH0874614.1"/>
    <property type="molecule type" value="Genomic_DNA"/>
</dbReference>
<accession>A0ABQ7Z3A4</accession>
<evidence type="ECO:0000313" key="3">
    <source>
        <dbReference type="Proteomes" id="UP000824890"/>
    </source>
</evidence>
<reference evidence="2 3" key="1">
    <citation type="submission" date="2021-05" db="EMBL/GenBank/DDBJ databases">
        <title>Genome Assembly of Synthetic Allotetraploid Brassica napus Reveals Homoeologous Exchanges between Subgenomes.</title>
        <authorList>
            <person name="Davis J.T."/>
        </authorList>
    </citation>
    <scope>NUCLEOTIDE SEQUENCE [LARGE SCALE GENOMIC DNA]</scope>
    <source>
        <strain evidence="3">cv. Da-Ae</strain>
        <tissue evidence="2">Seedling</tissue>
    </source>
</reference>
<feature type="compositionally biased region" description="Basic and acidic residues" evidence="1">
    <location>
        <begin position="139"/>
        <end position="168"/>
    </location>
</feature>
<dbReference type="Proteomes" id="UP000824890">
    <property type="component" value="Unassembled WGS sequence"/>
</dbReference>